<dbReference type="SUPFAM" id="SSF81342">
    <property type="entry name" value="Transmembrane di-heme cytochromes"/>
    <property type="match status" value="1"/>
</dbReference>
<dbReference type="RefSeq" id="WP_011042501.1">
    <property type="nucleotide sequence ID" value="NC_003910.7"/>
</dbReference>
<dbReference type="EMBL" id="CP000083">
    <property type="protein sequence ID" value="AAZ28451.1"/>
    <property type="molecule type" value="Genomic_DNA"/>
</dbReference>
<dbReference type="HOGENOM" id="CLU_3134475_0_0_6"/>
<evidence type="ECO:0000313" key="2">
    <source>
        <dbReference type="Proteomes" id="UP000000547"/>
    </source>
</evidence>
<dbReference type="Proteomes" id="UP000000547">
    <property type="component" value="Chromosome"/>
</dbReference>
<gene>
    <name evidence="1" type="ordered locus">CPS_1669</name>
</gene>
<organism evidence="1 2">
    <name type="scientific">Colwellia psychrerythraea (strain 34H / ATCC BAA-681)</name>
    <name type="common">Vibrio psychroerythus</name>
    <dbReference type="NCBI Taxonomy" id="167879"/>
    <lineage>
        <taxon>Bacteria</taxon>
        <taxon>Pseudomonadati</taxon>
        <taxon>Pseudomonadota</taxon>
        <taxon>Gammaproteobacteria</taxon>
        <taxon>Alteromonadales</taxon>
        <taxon>Colwelliaceae</taxon>
        <taxon>Colwellia</taxon>
    </lineage>
</organism>
<dbReference type="KEGG" id="cps:CPS_1669"/>
<name>Q484V8_COLP3</name>
<dbReference type="STRING" id="167879.CPS_1669"/>
<reference evidence="1" key="1">
    <citation type="journal article" date="2005" name="Proc. Natl. Acad. Sci. U.S.A.">
        <title>The psychrophilic lifestyle as revealed by the genome sequence of Colwellia psychrerythraea 34H through genomic and proteomic analyses.</title>
        <authorList>
            <person name="Methe B.A."/>
            <person name="Nelson K.E."/>
            <person name="Deming J.W."/>
            <person name="Momen B."/>
            <person name="Melamud E."/>
            <person name="Zhang X."/>
            <person name="Moult J."/>
            <person name="Madupu R."/>
            <person name="Nelson W.C."/>
            <person name="Dodson R.J."/>
            <person name="Brinkac L.M."/>
            <person name="Daugherty S.C."/>
            <person name="Durkin A.S."/>
            <person name="DeBoy R.T."/>
            <person name="Kolonay J.F."/>
            <person name="Sullivan S.A."/>
            <person name="Zhou L."/>
            <person name="Davidsen T.M."/>
            <person name="Wu M."/>
            <person name="Huston A.L."/>
            <person name="Lewis M."/>
            <person name="Weaver B."/>
            <person name="Weidman J.F."/>
            <person name="Khouri H."/>
            <person name="Utterback T.R."/>
            <person name="Feldblyum T.V."/>
            <person name="Fraser C.M."/>
        </authorList>
    </citation>
    <scope>NUCLEOTIDE SEQUENCE [LARGE SCALE GENOMIC DNA]</scope>
    <source>
        <strain evidence="1">34H</strain>
    </source>
</reference>
<protein>
    <submittedName>
        <fullName evidence="1">Uncharacterized protein</fullName>
    </submittedName>
</protein>
<dbReference type="InterPro" id="IPR016174">
    <property type="entry name" value="Di-haem_cyt_TM"/>
</dbReference>
<dbReference type="AlphaFoldDB" id="Q484V8"/>
<dbReference type="GO" id="GO:0022904">
    <property type="term" value="P:respiratory electron transport chain"/>
    <property type="evidence" value="ECO:0007669"/>
    <property type="project" value="InterPro"/>
</dbReference>
<accession>Q484V8</accession>
<proteinExistence type="predicted"/>
<evidence type="ECO:0000313" key="1">
    <source>
        <dbReference type="EMBL" id="AAZ28451.1"/>
    </source>
</evidence>
<dbReference type="GO" id="GO:0016020">
    <property type="term" value="C:membrane"/>
    <property type="evidence" value="ECO:0007669"/>
    <property type="project" value="InterPro"/>
</dbReference>
<sequence>MGLLAKKAHFLLVYKLIAALFAHVTGALKHRFLDKPEADVLPRMLPTRV</sequence>